<dbReference type="InterPro" id="IPR012001">
    <property type="entry name" value="Thiamin_PyroP_enz_TPP-bd_dom"/>
</dbReference>
<evidence type="ECO:0000313" key="5">
    <source>
        <dbReference type="EMBL" id="TSH96922.1"/>
    </source>
</evidence>
<dbReference type="Pfam" id="PF02776">
    <property type="entry name" value="TPP_enzyme_N"/>
    <property type="match status" value="1"/>
</dbReference>
<dbReference type="AlphaFoldDB" id="A0A556AVE5"/>
<evidence type="ECO:0000313" key="6">
    <source>
        <dbReference type="Proteomes" id="UP000318405"/>
    </source>
</evidence>
<reference evidence="5 6" key="1">
    <citation type="submission" date="2019-07" db="EMBL/GenBank/DDBJ databases">
        <title>Qingshengfaniella alkalisoli gen. nov., sp. nov., isolated from saline soil.</title>
        <authorList>
            <person name="Xu L."/>
            <person name="Huang X.-X."/>
            <person name="Sun J.-Q."/>
        </authorList>
    </citation>
    <scope>NUCLEOTIDE SEQUENCE [LARGE SCALE GENOMIC DNA]</scope>
    <source>
        <strain evidence="5 6">DSM 27279</strain>
    </source>
</reference>
<sequence>MNGSEAMVRTLLQHEISVCFANPGTSEMHFVSALDRLPRMRCVLGLFEGVVTGAADGYFRMAQRPAATLLHLGPGLGNGLANLHNAKRARSGIVNIIGQHAHDHIANDAPLTSDIEGIARPMSNWVRTCASAATAPTDVADAVAVAANPEPGIASLILPADVAWGDSPEQDLARRAQRPLPRPADDIVERIAELLLSGRYPPESTALLLGGRAMRGEAPRLAGQIAARTGCRLLAETKNARSERGAGRVNIPQIPYPIGPALDTLKDIRYLVLVDARAPVAFFAYPETPRLLTHPECRIDTLACPAEDVTSALVALNDAVKGSANEIAHLSPAARSAHGGNGASDDTPTSLSLGHALAGLLPEHAIIVDEAITTGRQLQSACASAAPHDWLEITGGAIGYGLPCAVGAATACPDRKVVAIIGDGSAMYTVQSLWTMAREGLDITVVICANRKYQILRGELAAMGGPPPAANAERMLSIDQPALDWVQIAGGHGVPATRVSSASGFAHALGRALATPGPHLIEVLL</sequence>
<dbReference type="GO" id="GO:0003984">
    <property type="term" value="F:acetolactate synthase activity"/>
    <property type="evidence" value="ECO:0007669"/>
    <property type="project" value="TreeGrafter"/>
</dbReference>
<organism evidence="5 6">
    <name type="scientific">Verticiella sediminum</name>
    <dbReference type="NCBI Taxonomy" id="1247510"/>
    <lineage>
        <taxon>Bacteria</taxon>
        <taxon>Pseudomonadati</taxon>
        <taxon>Pseudomonadota</taxon>
        <taxon>Betaproteobacteria</taxon>
        <taxon>Burkholderiales</taxon>
        <taxon>Alcaligenaceae</taxon>
        <taxon>Verticiella</taxon>
    </lineage>
</organism>
<gene>
    <name evidence="5" type="ORF">FOZ76_07780</name>
</gene>
<keyword evidence="2" id="KW-0786">Thiamine pyrophosphate</keyword>
<dbReference type="InterPro" id="IPR011766">
    <property type="entry name" value="TPP_enzyme_TPP-bd"/>
</dbReference>
<comment type="similarity">
    <text evidence="1">Belongs to the TPP enzyme family.</text>
</comment>
<dbReference type="GO" id="GO:0000287">
    <property type="term" value="F:magnesium ion binding"/>
    <property type="evidence" value="ECO:0007669"/>
    <property type="project" value="InterPro"/>
</dbReference>
<dbReference type="EMBL" id="VLTJ01000012">
    <property type="protein sequence ID" value="TSH96922.1"/>
    <property type="molecule type" value="Genomic_DNA"/>
</dbReference>
<evidence type="ECO:0000259" key="3">
    <source>
        <dbReference type="Pfam" id="PF02775"/>
    </source>
</evidence>
<keyword evidence="6" id="KW-1185">Reference proteome</keyword>
<dbReference type="Gene3D" id="3.40.50.970">
    <property type="match status" value="2"/>
</dbReference>
<dbReference type="CDD" id="cd02002">
    <property type="entry name" value="TPP_BFDC"/>
    <property type="match status" value="1"/>
</dbReference>
<name>A0A556AVE5_9BURK</name>
<dbReference type="GO" id="GO:0030976">
    <property type="term" value="F:thiamine pyrophosphate binding"/>
    <property type="evidence" value="ECO:0007669"/>
    <property type="project" value="InterPro"/>
</dbReference>
<evidence type="ECO:0000256" key="1">
    <source>
        <dbReference type="ARBA" id="ARBA00007812"/>
    </source>
</evidence>
<dbReference type="GO" id="GO:0050660">
    <property type="term" value="F:flavin adenine dinucleotide binding"/>
    <property type="evidence" value="ECO:0007669"/>
    <property type="project" value="TreeGrafter"/>
</dbReference>
<dbReference type="GO" id="GO:0044281">
    <property type="term" value="P:small molecule metabolic process"/>
    <property type="evidence" value="ECO:0007669"/>
    <property type="project" value="UniProtKB-ARBA"/>
</dbReference>
<dbReference type="Proteomes" id="UP000318405">
    <property type="component" value="Unassembled WGS sequence"/>
</dbReference>
<comment type="caution">
    <text evidence="5">The sequence shown here is derived from an EMBL/GenBank/DDBJ whole genome shotgun (WGS) entry which is preliminary data.</text>
</comment>
<dbReference type="OrthoDB" id="2254214at2"/>
<evidence type="ECO:0000256" key="2">
    <source>
        <dbReference type="ARBA" id="ARBA00023052"/>
    </source>
</evidence>
<dbReference type="Pfam" id="PF02775">
    <property type="entry name" value="TPP_enzyme_C"/>
    <property type="match status" value="1"/>
</dbReference>
<dbReference type="NCBIfam" id="NF005760">
    <property type="entry name" value="PRK07586.1"/>
    <property type="match status" value="1"/>
</dbReference>
<proteinExistence type="inferred from homology"/>
<accession>A0A556AVE5</accession>
<dbReference type="InterPro" id="IPR029061">
    <property type="entry name" value="THDP-binding"/>
</dbReference>
<dbReference type="SUPFAM" id="SSF52518">
    <property type="entry name" value="Thiamin diphosphate-binding fold (THDP-binding)"/>
    <property type="match status" value="2"/>
</dbReference>
<protein>
    <submittedName>
        <fullName evidence="5">Acetolactate synthase large subunit</fullName>
    </submittedName>
</protein>
<dbReference type="InterPro" id="IPR000399">
    <property type="entry name" value="TPP-bd_CS"/>
</dbReference>
<dbReference type="PANTHER" id="PTHR18968:SF86">
    <property type="entry name" value="ACETOLACTATE SYNTHASE LARGE SUBUNIT ILVX-RELATED"/>
    <property type="match status" value="1"/>
</dbReference>
<dbReference type="InterPro" id="IPR045229">
    <property type="entry name" value="TPP_enz"/>
</dbReference>
<dbReference type="PROSITE" id="PS00187">
    <property type="entry name" value="TPP_ENZYMES"/>
    <property type="match status" value="1"/>
</dbReference>
<evidence type="ECO:0000259" key="4">
    <source>
        <dbReference type="Pfam" id="PF02776"/>
    </source>
</evidence>
<dbReference type="PANTHER" id="PTHR18968">
    <property type="entry name" value="THIAMINE PYROPHOSPHATE ENZYMES"/>
    <property type="match status" value="1"/>
</dbReference>
<dbReference type="RefSeq" id="WP_143947582.1">
    <property type="nucleotide sequence ID" value="NZ_BAABMB010000002.1"/>
</dbReference>
<feature type="domain" description="Thiamine pyrophosphate enzyme TPP-binding" evidence="3">
    <location>
        <begin position="385"/>
        <end position="523"/>
    </location>
</feature>
<dbReference type="CDD" id="cd07035">
    <property type="entry name" value="TPP_PYR_POX_like"/>
    <property type="match status" value="1"/>
</dbReference>
<feature type="domain" description="Thiamine pyrophosphate enzyme N-terminal TPP-binding" evidence="4">
    <location>
        <begin position="1"/>
        <end position="106"/>
    </location>
</feature>